<protein>
    <recommendedName>
        <fullName evidence="2">Reverse transcriptase domain-containing protein</fullName>
    </recommendedName>
</protein>
<name>A0ABQ5ILX2_9ASTR</name>
<feature type="domain" description="Reverse transcriptase" evidence="2">
    <location>
        <begin position="48"/>
        <end position="94"/>
    </location>
</feature>
<proteinExistence type="predicted"/>
<evidence type="ECO:0000313" key="4">
    <source>
        <dbReference type="Proteomes" id="UP001151760"/>
    </source>
</evidence>
<dbReference type="Pfam" id="PF00078">
    <property type="entry name" value="RVT_1"/>
    <property type="match status" value="1"/>
</dbReference>
<feature type="region of interest" description="Disordered" evidence="1">
    <location>
        <begin position="1"/>
        <end position="24"/>
    </location>
</feature>
<dbReference type="Gene3D" id="3.30.70.270">
    <property type="match status" value="1"/>
</dbReference>
<dbReference type="SUPFAM" id="SSF56672">
    <property type="entry name" value="DNA/RNA polymerases"/>
    <property type="match status" value="1"/>
</dbReference>
<dbReference type="InterPro" id="IPR043502">
    <property type="entry name" value="DNA/RNA_pol_sf"/>
</dbReference>
<evidence type="ECO:0000313" key="3">
    <source>
        <dbReference type="EMBL" id="GJU01196.1"/>
    </source>
</evidence>
<reference evidence="3" key="1">
    <citation type="journal article" date="2022" name="Int. J. Mol. Sci.">
        <title>Draft Genome of Tanacetum Coccineum: Genomic Comparison of Closely Related Tanacetum-Family Plants.</title>
        <authorList>
            <person name="Yamashiro T."/>
            <person name="Shiraishi A."/>
            <person name="Nakayama K."/>
            <person name="Satake H."/>
        </authorList>
    </citation>
    <scope>NUCLEOTIDE SEQUENCE</scope>
</reference>
<dbReference type="InterPro" id="IPR043128">
    <property type="entry name" value="Rev_trsase/Diguanyl_cyclase"/>
</dbReference>
<evidence type="ECO:0000259" key="2">
    <source>
        <dbReference type="Pfam" id="PF00078"/>
    </source>
</evidence>
<reference evidence="3" key="2">
    <citation type="submission" date="2022-01" db="EMBL/GenBank/DDBJ databases">
        <authorList>
            <person name="Yamashiro T."/>
            <person name="Shiraishi A."/>
            <person name="Satake H."/>
            <person name="Nakayama K."/>
        </authorList>
    </citation>
    <scope>NUCLEOTIDE SEQUENCE</scope>
</reference>
<organism evidence="3 4">
    <name type="scientific">Tanacetum coccineum</name>
    <dbReference type="NCBI Taxonomy" id="301880"/>
    <lineage>
        <taxon>Eukaryota</taxon>
        <taxon>Viridiplantae</taxon>
        <taxon>Streptophyta</taxon>
        <taxon>Embryophyta</taxon>
        <taxon>Tracheophyta</taxon>
        <taxon>Spermatophyta</taxon>
        <taxon>Magnoliopsida</taxon>
        <taxon>eudicotyledons</taxon>
        <taxon>Gunneridae</taxon>
        <taxon>Pentapetalae</taxon>
        <taxon>asterids</taxon>
        <taxon>campanulids</taxon>
        <taxon>Asterales</taxon>
        <taxon>Asteraceae</taxon>
        <taxon>Asteroideae</taxon>
        <taxon>Anthemideae</taxon>
        <taxon>Anthemidinae</taxon>
        <taxon>Tanacetum</taxon>
    </lineage>
</organism>
<evidence type="ECO:0000256" key="1">
    <source>
        <dbReference type="SAM" id="MobiDB-lite"/>
    </source>
</evidence>
<comment type="caution">
    <text evidence="3">The sequence shown here is derived from an EMBL/GenBank/DDBJ whole genome shotgun (WGS) entry which is preliminary data.</text>
</comment>
<dbReference type="Proteomes" id="UP001151760">
    <property type="component" value="Unassembled WGS sequence"/>
</dbReference>
<keyword evidence="4" id="KW-1185">Reference proteome</keyword>
<dbReference type="EMBL" id="BQNB010020940">
    <property type="protein sequence ID" value="GJU01196.1"/>
    <property type="molecule type" value="Genomic_DNA"/>
</dbReference>
<sequence length="110" mass="12294">MVAGRCAGPSPDLNKAMSTNSNPLPEIDWKVESVSSTPQVLLDHTGQVGRNLEVYVDDLVIKSHTEDELVCDIVETFRALRKINMKLNPKKCTLDTEALFPSDTDRTERH</sequence>
<accession>A0ABQ5ILX2</accession>
<gene>
    <name evidence="3" type="ORF">Tco_1111534</name>
</gene>
<dbReference type="InterPro" id="IPR000477">
    <property type="entry name" value="RT_dom"/>
</dbReference>